<evidence type="ECO:0000313" key="1">
    <source>
        <dbReference type="EMBL" id="SVD95058.1"/>
    </source>
</evidence>
<name>A0A382ZK40_9ZZZZ</name>
<organism evidence="1">
    <name type="scientific">marine metagenome</name>
    <dbReference type="NCBI Taxonomy" id="408172"/>
    <lineage>
        <taxon>unclassified sequences</taxon>
        <taxon>metagenomes</taxon>
        <taxon>ecological metagenomes</taxon>
    </lineage>
</organism>
<evidence type="ECO:0008006" key="2">
    <source>
        <dbReference type="Google" id="ProtNLM"/>
    </source>
</evidence>
<reference evidence="1" key="1">
    <citation type="submission" date="2018-05" db="EMBL/GenBank/DDBJ databases">
        <authorList>
            <person name="Lanie J.A."/>
            <person name="Ng W.-L."/>
            <person name="Kazmierczak K.M."/>
            <person name="Andrzejewski T.M."/>
            <person name="Davidsen T.M."/>
            <person name="Wayne K.J."/>
            <person name="Tettelin H."/>
            <person name="Glass J.I."/>
            <person name="Rusch D."/>
            <person name="Podicherti R."/>
            <person name="Tsui H.-C.T."/>
            <person name="Winkler M.E."/>
        </authorList>
    </citation>
    <scope>NUCLEOTIDE SEQUENCE</scope>
</reference>
<proteinExistence type="predicted"/>
<protein>
    <recommendedName>
        <fullName evidence="2">Kanamycin B dioxygenase</fullName>
    </recommendedName>
</protein>
<sequence length="170" mass="19399">FNGFYNGNTNTPGSTQQNLHMDTGHLWSNLNPSHPTASVVVNIPMIDVTEERGAIELWPGTHLAGDVSHRLDEAIEEARRKVRPPVRGTTKKGDVLIRDMRLWHRGAPNLSDMHRHMIALVHYVGWLCRGRPIRYVKGCEEAFKNSRVDPHATFLDEPYDYLFDYRGPNS</sequence>
<dbReference type="EMBL" id="UINC01184029">
    <property type="protein sequence ID" value="SVD95058.1"/>
    <property type="molecule type" value="Genomic_DNA"/>
</dbReference>
<dbReference type="InterPro" id="IPR008775">
    <property type="entry name" value="Phytyl_CoA_dOase-like"/>
</dbReference>
<dbReference type="PANTHER" id="PTHR37563:SF2">
    <property type="entry name" value="PHYTANOYL-COA DIOXYGENASE FAMILY PROTEIN (AFU_ORTHOLOGUE AFUA_2G03330)"/>
    <property type="match status" value="1"/>
</dbReference>
<accession>A0A382ZK40</accession>
<dbReference type="AlphaFoldDB" id="A0A382ZK40"/>
<dbReference type="Pfam" id="PF05721">
    <property type="entry name" value="PhyH"/>
    <property type="match status" value="1"/>
</dbReference>
<gene>
    <name evidence="1" type="ORF">METZ01_LOCUS447912</name>
</gene>
<feature type="non-terminal residue" evidence="1">
    <location>
        <position position="1"/>
    </location>
</feature>
<dbReference type="InterPro" id="IPR051961">
    <property type="entry name" value="Fungal_Metabolite_Diox"/>
</dbReference>
<dbReference type="Gene3D" id="2.60.120.620">
    <property type="entry name" value="q2cbj1_9rhob like domain"/>
    <property type="match status" value="1"/>
</dbReference>
<dbReference type="SUPFAM" id="SSF51197">
    <property type="entry name" value="Clavaminate synthase-like"/>
    <property type="match status" value="1"/>
</dbReference>
<dbReference type="PANTHER" id="PTHR37563">
    <property type="entry name" value="PHYTANOYL-COA DIOXYGENASE FAMILY PROTEIN (AFU_ORTHOLOGUE AFUA_2G03330)"/>
    <property type="match status" value="1"/>
</dbReference>